<feature type="domain" description="MARVEL" evidence="8">
    <location>
        <begin position="29"/>
        <end position="156"/>
    </location>
</feature>
<keyword evidence="4 5" id="KW-0472">Membrane</keyword>
<evidence type="ECO:0000256" key="4">
    <source>
        <dbReference type="ARBA" id="ARBA00023136"/>
    </source>
</evidence>
<evidence type="ECO:0000256" key="5">
    <source>
        <dbReference type="PROSITE-ProRule" id="PRU00581"/>
    </source>
</evidence>
<dbReference type="EMBL" id="JAAGNN010000020">
    <property type="protein sequence ID" value="KAF4076178.1"/>
    <property type="molecule type" value="Genomic_DNA"/>
</dbReference>
<dbReference type="PROSITE" id="PS51225">
    <property type="entry name" value="MARVEL"/>
    <property type="match status" value="1"/>
</dbReference>
<accession>A0A7J6A404</accession>
<reference evidence="9 10" key="1">
    <citation type="submission" date="2020-02" db="EMBL/GenBank/DDBJ databases">
        <title>A chromosome-scale genome assembly of the black bullhead catfish (Ameiurus melas).</title>
        <authorList>
            <person name="Wen M."/>
            <person name="Zham M."/>
            <person name="Cabau C."/>
            <person name="Klopp C."/>
            <person name="Donnadieu C."/>
            <person name="Roques C."/>
            <person name="Bouchez O."/>
            <person name="Lampietro C."/>
            <person name="Jouanno E."/>
            <person name="Herpin A."/>
            <person name="Louis A."/>
            <person name="Berthelot C."/>
            <person name="Parey E."/>
            <person name="Roest-Crollius H."/>
            <person name="Braasch I."/>
            <person name="Postlethwait J."/>
            <person name="Robinson-Rechavi M."/>
            <person name="Echchiki A."/>
            <person name="Begum T."/>
            <person name="Montfort J."/>
            <person name="Schartl M."/>
            <person name="Bobe J."/>
            <person name="Guiguen Y."/>
        </authorList>
    </citation>
    <scope>NUCLEOTIDE SEQUENCE [LARGE SCALE GENOMIC DNA]</scope>
    <source>
        <strain evidence="9">M_S1</strain>
        <tissue evidence="9">Blood</tissue>
    </source>
</reference>
<comment type="caution">
    <text evidence="9">The sequence shown here is derived from an EMBL/GenBank/DDBJ whole genome shotgun (WGS) entry which is preliminary data.</text>
</comment>
<dbReference type="InterPro" id="IPR050578">
    <property type="entry name" value="MARVEL-CKLF_proteins"/>
</dbReference>
<proteinExistence type="predicted"/>
<evidence type="ECO:0000256" key="2">
    <source>
        <dbReference type="ARBA" id="ARBA00022692"/>
    </source>
</evidence>
<evidence type="ECO:0000256" key="3">
    <source>
        <dbReference type="ARBA" id="ARBA00022989"/>
    </source>
</evidence>
<name>A0A7J6A404_AMEME</name>
<keyword evidence="3 7" id="KW-1133">Transmembrane helix</keyword>
<feature type="transmembrane region" description="Helical" evidence="7">
    <location>
        <begin position="134"/>
        <end position="152"/>
    </location>
</feature>
<gene>
    <name evidence="9" type="ORF">AMELA_G00227330</name>
</gene>
<feature type="region of interest" description="Disordered" evidence="6">
    <location>
        <begin position="163"/>
        <end position="189"/>
    </location>
</feature>
<feature type="transmembrane region" description="Helical" evidence="7">
    <location>
        <begin position="103"/>
        <end position="122"/>
    </location>
</feature>
<comment type="subcellular location">
    <subcellularLocation>
        <location evidence="1">Membrane</location>
        <topology evidence="1">Multi-pass membrane protein</topology>
    </subcellularLocation>
</comment>
<evidence type="ECO:0000313" key="9">
    <source>
        <dbReference type="EMBL" id="KAF4076178.1"/>
    </source>
</evidence>
<organism evidence="9 10">
    <name type="scientific">Ameiurus melas</name>
    <name type="common">Black bullhead</name>
    <name type="synonym">Silurus melas</name>
    <dbReference type="NCBI Taxonomy" id="219545"/>
    <lineage>
        <taxon>Eukaryota</taxon>
        <taxon>Metazoa</taxon>
        <taxon>Chordata</taxon>
        <taxon>Craniata</taxon>
        <taxon>Vertebrata</taxon>
        <taxon>Euteleostomi</taxon>
        <taxon>Actinopterygii</taxon>
        <taxon>Neopterygii</taxon>
        <taxon>Teleostei</taxon>
        <taxon>Ostariophysi</taxon>
        <taxon>Siluriformes</taxon>
        <taxon>Ictaluridae</taxon>
        <taxon>Ameiurus</taxon>
    </lineage>
</organism>
<dbReference type="GO" id="GO:0016020">
    <property type="term" value="C:membrane"/>
    <property type="evidence" value="ECO:0007669"/>
    <property type="project" value="UniProtKB-SubCell"/>
</dbReference>
<feature type="compositionally biased region" description="Polar residues" evidence="6">
    <location>
        <begin position="180"/>
        <end position="189"/>
    </location>
</feature>
<dbReference type="AlphaFoldDB" id="A0A7J6A404"/>
<evidence type="ECO:0000259" key="8">
    <source>
        <dbReference type="PROSITE" id="PS51225"/>
    </source>
</evidence>
<evidence type="ECO:0000256" key="6">
    <source>
        <dbReference type="SAM" id="MobiDB-lite"/>
    </source>
</evidence>
<protein>
    <recommendedName>
        <fullName evidence="8">MARVEL domain-containing protein</fullName>
    </recommendedName>
</protein>
<evidence type="ECO:0000256" key="7">
    <source>
        <dbReference type="SAM" id="Phobius"/>
    </source>
</evidence>
<dbReference type="Pfam" id="PF01284">
    <property type="entry name" value="MARVEL"/>
    <property type="match status" value="1"/>
</dbReference>
<dbReference type="PANTHER" id="PTHR22776">
    <property type="entry name" value="MARVEL-CONTAINING POTENTIAL LIPID RAFT-ASSOCIATED PROTEIN"/>
    <property type="match status" value="1"/>
</dbReference>
<dbReference type="InterPro" id="IPR008253">
    <property type="entry name" value="Marvel"/>
</dbReference>
<keyword evidence="10" id="KW-1185">Reference proteome</keyword>
<sequence length="189" mass="20717">MADSVYNTTTTTEAPEGRSRRWFIVPNPNVDFIRFFVKIAEVLLSFVAFVLEESVNSCTSCSALYFFEFVSCTAFLFTLLFLILLSTPMHKKVGISCWPKLDFVYSALIAVFLIIASAAFAAHNSGSETERATVVFGFLAAIAFIIDVGVFYRTNGFPFPGPKKQPVLSSPGPVPEIEKLNSNGSNGTN</sequence>
<keyword evidence="2 5" id="KW-0812">Transmembrane</keyword>
<evidence type="ECO:0000313" key="10">
    <source>
        <dbReference type="Proteomes" id="UP000593565"/>
    </source>
</evidence>
<dbReference type="PANTHER" id="PTHR22776:SF25">
    <property type="entry name" value="CKLF-LIKE MARVEL TRANSMEMBRANE DOMAIN-CONTAINING PROTEIN 6"/>
    <property type="match status" value="1"/>
</dbReference>
<feature type="transmembrane region" description="Helical" evidence="7">
    <location>
        <begin position="32"/>
        <end position="51"/>
    </location>
</feature>
<feature type="transmembrane region" description="Helical" evidence="7">
    <location>
        <begin position="63"/>
        <end position="83"/>
    </location>
</feature>
<evidence type="ECO:0000256" key="1">
    <source>
        <dbReference type="ARBA" id="ARBA00004141"/>
    </source>
</evidence>
<dbReference type="OrthoDB" id="10028364at2759"/>
<dbReference type="Proteomes" id="UP000593565">
    <property type="component" value="Unassembled WGS sequence"/>
</dbReference>